<dbReference type="Proteomes" id="UP000282323">
    <property type="component" value="Unassembled WGS sequence"/>
</dbReference>
<name>A0A3N6M3D0_NATCH</name>
<comment type="caution">
    <text evidence="1">The sequence shown here is derived from an EMBL/GenBank/DDBJ whole genome shotgun (WGS) entry which is preliminary data.</text>
</comment>
<protein>
    <submittedName>
        <fullName evidence="1">Ester cyclase</fullName>
    </submittedName>
</protein>
<keyword evidence="2" id="KW-1185">Reference proteome</keyword>
<evidence type="ECO:0000313" key="2">
    <source>
        <dbReference type="Proteomes" id="UP000282323"/>
    </source>
</evidence>
<proteinExistence type="predicted"/>
<evidence type="ECO:0000313" key="1">
    <source>
        <dbReference type="EMBL" id="RQG97973.1"/>
    </source>
</evidence>
<dbReference type="PANTHER" id="PTHR38436">
    <property type="entry name" value="POLYKETIDE CYCLASE SNOAL-LIKE DOMAIN"/>
    <property type="match status" value="1"/>
</dbReference>
<dbReference type="GO" id="GO:0030638">
    <property type="term" value="P:polyketide metabolic process"/>
    <property type="evidence" value="ECO:0007669"/>
    <property type="project" value="InterPro"/>
</dbReference>
<dbReference type="EMBL" id="REGA01000001">
    <property type="protein sequence ID" value="RQG97973.1"/>
    <property type="molecule type" value="Genomic_DNA"/>
</dbReference>
<accession>A0A3N6M3D0</accession>
<dbReference type="InterPro" id="IPR009959">
    <property type="entry name" value="Cyclase_SnoaL-like"/>
</dbReference>
<gene>
    <name evidence="1" type="ORF">EA473_01920</name>
</gene>
<dbReference type="OrthoDB" id="8685at2157"/>
<organism evidence="1 2">
    <name type="scientific">Natrarchaeobius chitinivorans</name>
    <dbReference type="NCBI Taxonomy" id="1679083"/>
    <lineage>
        <taxon>Archaea</taxon>
        <taxon>Methanobacteriati</taxon>
        <taxon>Methanobacteriota</taxon>
        <taxon>Stenosarchaea group</taxon>
        <taxon>Halobacteria</taxon>
        <taxon>Halobacteriales</taxon>
        <taxon>Natrialbaceae</taxon>
        <taxon>Natrarchaeobius</taxon>
    </lineage>
</organism>
<dbReference type="Pfam" id="PF07366">
    <property type="entry name" value="SnoaL"/>
    <property type="match status" value="1"/>
</dbReference>
<dbReference type="SUPFAM" id="SSF54427">
    <property type="entry name" value="NTF2-like"/>
    <property type="match status" value="1"/>
</dbReference>
<sequence length="168" mass="19090">MTLRCQVTKGIREIQSMAESSTHETNKEIVSRWWSEYWDKLNPDIVDELAEDGIRWYYPLVGEVRGREEVKKRIIAYKERFPEGGFELTDELIADGDRVVALWEGGGTHTGRSWELPLGSLPEASGERAQYTGTTVFTVQDGKITEEYGQADYLGVMQQLGLIDPETD</sequence>
<dbReference type="InterPro" id="IPR032710">
    <property type="entry name" value="NTF2-like_dom_sf"/>
</dbReference>
<dbReference type="PANTHER" id="PTHR38436:SF1">
    <property type="entry name" value="ESTER CYCLASE"/>
    <property type="match status" value="1"/>
</dbReference>
<reference evidence="1 2" key="1">
    <citation type="submission" date="2018-10" db="EMBL/GenBank/DDBJ databases">
        <title>Natrarchaeobius chitinivorans gen. nov., sp. nov., and Natrarchaeobius haloalkaliphilus sp. nov., alkaliphilic, chitin-utilizing haloarchaea from hypersaline alkaline lakes.</title>
        <authorList>
            <person name="Sorokin D.Y."/>
            <person name="Elcheninov A.G."/>
            <person name="Kostrikina N.A."/>
            <person name="Bale N.J."/>
            <person name="Sinninghe Damste J.S."/>
            <person name="Khijniak T.V."/>
            <person name="Kublanov I.V."/>
            <person name="Toshchakov S.V."/>
        </authorList>
    </citation>
    <scope>NUCLEOTIDE SEQUENCE [LARGE SCALE GENOMIC DNA]</scope>
    <source>
        <strain evidence="1 2">AArcht4T</strain>
    </source>
</reference>
<dbReference type="Gene3D" id="3.10.450.50">
    <property type="match status" value="1"/>
</dbReference>
<dbReference type="AlphaFoldDB" id="A0A3N6M3D0"/>